<accession>A0ABW2A9C3</accession>
<dbReference type="Proteomes" id="UP001596422">
    <property type="component" value="Unassembled WGS sequence"/>
</dbReference>
<comment type="caution">
    <text evidence="4">The sequence shown here is derived from an EMBL/GenBank/DDBJ whole genome shotgun (WGS) entry which is preliminary data.</text>
</comment>
<reference evidence="5" key="1">
    <citation type="journal article" date="2019" name="Int. J. Syst. Evol. Microbiol.">
        <title>The Global Catalogue of Microorganisms (GCM) 10K type strain sequencing project: providing services to taxonomists for standard genome sequencing and annotation.</title>
        <authorList>
            <consortium name="The Broad Institute Genomics Platform"/>
            <consortium name="The Broad Institute Genome Sequencing Center for Infectious Disease"/>
            <person name="Wu L."/>
            <person name="Ma J."/>
        </authorList>
    </citation>
    <scope>NUCLEOTIDE SEQUENCE [LARGE SCALE GENOMIC DNA]</scope>
    <source>
        <strain evidence="5">NBRC 111756</strain>
    </source>
</reference>
<protein>
    <submittedName>
        <fullName evidence="4">Hpt domain-containing protein</fullName>
    </submittedName>
</protein>
<evidence type="ECO:0000313" key="4">
    <source>
        <dbReference type="EMBL" id="MFC6674150.1"/>
    </source>
</evidence>
<keyword evidence="5" id="KW-1185">Reference proteome</keyword>
<dbReference type="InterPro" id="IPR036641">
    <property type="entry name" value="HPT_dom_sf"/>
</dbReference>
<proteinExistence type="predicted"/>
<evidence type="ECO:0000256" key="2">
    <source>
        <dbReference type="PROSITE-ProRule" id="PRU00110"/>
    </source>
</evidence>
<keyword evidence="1" id="KW-0902">Two-component regulatory system</keyword>
<dbReference type="SUPFAM" id="SSF47226">
    <property type="entry name" value="Histidine-containing phosphotransfer domain, HPT domain"/>
    <property type="match status" value="1"/>
</dbReference>
<evidence type="ECO:0000313" key="5">
    <source>
        <dbReference type="Proteomes" id="UP001596422"/>
    </source>
</evidence>
<gene>
    <name evidence="4" type="ORF">ACFQDL_31635</name>
</gene>
<dbReference type="EMBL" id="JBHSWE010000002">
    <property type="protein sequence ID" value="MFC6674150.1"/>
    <property type="molecule type" value="Genomic_DNA"/>
</dbReference>
<name>A0ABW2A9C3_9GAMM</name>
<dbReference type="RefSeq" id="WP_379913847.1">
    <property type="nucleotide sequence ID" value="NZ_JBHSWE010000002.1"/>
</dbReference>
<sequence>MQEFYRYGIKAADELSRAFESGAVQEVGALAHKLKSSAHSIGALRLAECCEDLERVANAKDTQQFIDLMGRFSAEVAAVKSFLEQRI</sequence>
<dbReference type="PROSITE" id="PS50894">
    <property type="entry name" value="HPT"/>
    <property type="match status" value="1"/>
</dbReference>
<dbReference type="Pfam" id="PF01627">
    <property type="entry name" value="Hpt"/>
    <property type="match status" value="1"/>
</dbReference>
<evidence type="ECO:0000256" key="1">
    <source>
        <dbReference type="ARBA" id="ARBA00023012"/>
    </source>
</evidence>
<feature type="modified residue" description="Phosphohistidine" evidence="2">
    <location>
        <position position="32"/>
    </location>
</feature>
<organism evidence="4 5">
    <name type="scientific">Marinobacterium aestuariivivens</name>
    <dbReference type="NCBI Taxonomy" id="1698799"/>
    <lineage>
        <taxon>Bacteria</taxon>
        <taxon>Pseudomonadati</taxon>
        <taxon>Pseudomonadota</taxon>
        <taxon>Gammaproteobacteria</taxon>
        <taxon>Oceanospirillales</taxon>
        <taxon>Oceanospirillaceae</taxon>
        <taxon>Marinobacterium</taxon>
    </lineage>
</organism>
<evidence type="ECO:0000259" key="3">
    <source>
        <dbReference type="PROSITE" id="PS50894"/>
    </source>
</evidence>
<keyword evidence="2" id="KW-0597">Phosphoprotein</keyword>
<dbReference type="InterPro" id="IPR008207">
    <property type="entry name" value="Sig_transdc_His_kin_Hpt_dom"/>
</dbReference>
<feature type="domain" description="HPt" evidence="3">
    <location>
        <begin position="1"/>
        <end position="86"/>
    </location>
</feature>
<dbReference type="Gene3D" id="1.20.120.160">
    <property type="entry name" value="HPT domain"/>
    <property type="match status" value="1"/>
</dbReference>